<dbReference type="RefSeq" id="WP_055103033.1">
    <property type="nucleotide sequence ID" value="NZ_LLWH01000165.1"/>
</dbReference>
<comment type="caution">
    <text evidence="2">The sequence shown here is derived from an EMBL/GenBank/DDBJ whole genome shotgun (WGS) entry which is preliminary data.</text>
</comment>
<feature type="transmembrane region" description="Helical" evidence="1">
    <location>
        <begin position="41"/>
        <end position="59"/>
    </location>
</feature>
<gene>
    <name evidence="2" type="ORF">AQS70_02315</name>
</gene>
<keyword evidence="1" id="KW-0812">Transmembrane</keyword>
<proteinExistence type="predicted"/>
<dbReference type="STRING" id="1563157.AQS70_02315"/>
<dbReference type="InterPro" id="IPR010718">
    <property type="entry name" value="DUF1294"/>
</dbReference>
<reference evidence="2 3" key="1">
    <citation type="submission" date="2015-10" db="EMBL/GenBank/DDBJ databases">
        <title>Pseudomonas helleri sp. nov. and Pseudomonas weihenstephanensis sp. nov., isolated from raw cows milk.</title>
        <authorList>
            <person name="Von Neubeck M."/>
            <person name="Huptas C."/>
            <person name="Wenning M."/>
            <person name="Scherer S."/>
        </authorList>
    </citation>
    <scope>NUCLEOTIDE SEQUENCE [LARGE SCALE GENOMIC DNA]</scope>
    <source>
        <strain evidence="2 3">BSTT44</strain>
    </source>
</reference>
<keyword evidence="1" id="KW-0472">Membrane</keyword>
<dbReference type="OrthoDB" id="72963at2"/>
<keyword evidence="1" id="KW-1133">Transmembrane helix</keyword>
<accession>A0A0Q0SPB9</accession>
<evidence type="ECO:0000313" key="3">
    <source>
        <dbReference type="Proteomes" id="UP000050342"/>
    </source>
</evidence>
<feature type="transmembrane region" description="Helical" evidence="1">
    <location>
        <begin position="104"/>
        <end position="125"/>
    </location>
</feature>
<dbReference type="Proteomes" id="UP000050342">
    <property type="component" value="Unassembled WGS sequence"/>
</dbReference>
<keyword evidence="3" id="KW-1185">Reference proteome</keyword>
<protein>
    <recommendedName>
        <fullName evidence="4">Cold-shock protein</fullName>
    </recommendedName>
</protein>
<dbReference type="Pfam" id="PF06961">
    <property type="entry name" value="DUF1294"/>
    <property type="match status" value="1"/>
</dbReference>
<evidence type="ECO:0000256" key="1">
    <source>
        <dbReference type="SAM" id="Phobius"/>
    </source>
</evidence>
<feature type="transmembrane region" description="Helical" evidence="1">
    <location>
        <begin position="12"/>
        <end position="35"/>
    </location>
</feature>
<sequence>MSEQPGAPIRHLKLKLLVLALLCAMPLGGSLSVLLTGITRVPLLAYCAASVVAFVLYAYDKQCAKSGRWRIPEKALHSVELLGGWPGALVAQQVLRHKTRKVSYLVWFWLIVAVHQAVWIDVLFLKVTFLNL</sequence>
<dbReference type="AlphaFoldDB" id="A0A0Q0SPB9"/>
<name>A0A0Q0SPB9_9PSED</name>
<evidence type="ECO:0000313" key="2">
    <source>
        <dbReference type="EMBL" id="KQB53623.1"/>
    </source>
</evidence>
<dbReference type="EMBL" id="LLWH01000165">
    <property type="protein sequence ID" value="KQB53623.1"/>
    <property type="molecule type" value="Genomic_DNA"/>
</dbReference>
<evidence type="ECO:0008006" key="4">
    <source>
        <dbReference type="Google" id="ProtNLM"/>
    </source>
</evidence>
<organism evidence="2 3">
    <name type="scientific">Pseudomonas endophytica</name>
    <dbReference type="NCBI Taxonomy" id="1563157"/>
    <lineage>
        <taxon>Bacteria</taxon>
        <taxon>Pseudomonadati</taxon>
        <taxon>Pseudomonadota</taxon>
        <taxon>Gammaproteobacteria</taxon>
        <taxon>Pseudomonadales</taxon>
        <taxon>Pseudomonadaceae</taxon>
        <taxon>Pseudomonas</taxon>
    </lineage>
</organism>